<feature type="non-terminal residue" evidence="2">
    <location>
        <position position="244"/>
    </location>
</feature>
<gene>
    <name evidence="2" type="ORF">DM484_03600</name>
</gene>
<evidence type="ECO:0000313" key="3">
    <source>
        <dbReference type="Proteomes" id="UP000249396"/>
    </source>
</evidence>
<evidence type="ECO:0000259" key="1">
    <source>
        <dbReference type="Pfam" id="PF13183"/>
    </source>
</evidence>
<proteinExistence type="predicted"/>
<sequence length="244" mass="26675">MKTFLDWSSYEDAGMGDAYADIPKAGGNFAKAVAVCINSKACESHNDKGVMCPSYRVTSESNLSTGGRVRLLKAALNGELGDQPFSDPVLGRAMDLCVSCKGCKRECENAVDMALIKVEYLAQLNEQDGLSLRTRLFAHTPIWLHRWPWLRRLVAWRNKSKTLAKLGEMLLGIAASRQLPMPAARAFQAPAARPDVLVFGSTPAQEPQPKTAAVLETASVPAREVVLWVDTFSRHFEPDIADAA</sequence>
<dbReference type="Pfam" id="PF13183">
    <property type="entry name" value="Fer4_8"/>
    <property type="match status" value="1"/>
</dbReference>
<dbReference type="Proteomes" id="UP000249396">
    <property type="component" value="Unassembled WGS sequence"/>
</dbReference>
<dbReference type="EMBL" id="QJPH01000172">
    <property type="protein sequence ID" value="PZN83906.1"/>
    <property type="molecule type" value="Genomic_DNA"/>
</dbReference>
<dbReference type="AlphaFoldDB" id="A0A2W4RN89"/>
<name>A0A2W4RN89_9GAMM</name>
<dbReference type="InterPro" id="IPR017896">
    <property type="entry name" value="4Fe4S_Fe-S-bd"/>
</dbReference>
<comment type="caution">
    <text evidence="2">The sequence shown here is derived from an EMBL/GenBank/DDBJ whole genome shotgun (WGS) entry which is preliminary data.</text>
</comment>
<protein>
    <submittedName>
        <fullName evidence="2">Ferredoxin</fullName>
    </submittedName>
</protein>
<feature type="domain" description="4Fe-4S ferredoxin-type" evidence="1">
    <location>
        <begin position="34"/>
        <end position="109"/>
    </location>
</feature>
<accession>A0A2W4RN89</accession>
<reference evidence="2 3" key="1">
    <citation type="journal article" date="2018" name="Aquat. Microb. Ecol.">
        <title>Gammaproteobacterial methanotrophs dominate.</title>
        <authorList>
            <person name="Rissanen A.J."/>
            <person name="Saarenheimo J."/>
            <person name="Tiirola M."/>
            <person name="Peura S."/>
            <person name="Aalto S.L."/>
            <person name="Karvinen A."/>
            <person name="Nykanen H."/>
        </authorList>
    </citation>
    <scope>NUCLEOTIDE SEQUENCE [LARGE SCALE GENOMIC DNA]</scope>
    <source>
        <strain evidence="2">AMbin10</strain>
    </source>
</reference>
<evidence type="ECO:0000313" key="2">
    <source>
        <dbReference type="EMBL" id="PZN83906.1"/>
    </source>
</evidence>
<organism evidence="2 3">
    <name type="scientific">Candidatus Methylumidiphilus alinenensis</name>
    <dbReference type="NCBI Taxonomy" id="2202197"/>
    <lineage>
        <taxon>Bacteria</taxon>
        <taxon>Pseudomonadati</taxon>
        <taxon>Pseudomonadota</taxon>
        <taxon>Gammaproteobacteria</taxon>
        <taxon>Methylococcales</taxon>
        <taxon>Candidatus Methylumidiphilus</taxon>
    </lineage>
</organism>